<evidence type="ECO:0000256" key="7">
    <source>
        <dbReference type="ARBA" id="ARBA00023029"/>
    </source>
</evidence>
<gene>
    <name evidence="13" type="primary">SPO11</name>
    <name evidence="13" type="ORF">A0H76_2436</name>
</gene>
<dbReference type="InterPro" id="IPR036078">
    <property type="entry name" value="Spo11/TopoVI_A_sf"/>
</dbReference>
<accession>A0A1X0QFC0</accession>
<evidence type="ECO:0000259" key="12">
    <source>
        <dbReference type="Pfam" id="PF21180"/>
    </source>
</evidence>
<organism evidence="13 14">
    <name type="scientific">Hepatospora eriocheir</name>
    <dbReference type="NCBI Taxonomy" id="1081669"/>
    <lineage>
        <taxon>Eukaryota</taxon>
        <taxon>Fungi</taxon>
        <taxon>Fungi incertae sedis</taxon>
        <taxon>Microsporidia</taxon>
        <taxon>Hepatosporidae</taxon>
        <taxon>Hepatospora</taxon>
    </lineage>
</organism>
<dbReference type="SUPFAM" id="SSF56726">
    <property type="entry name" value="DNA topoisomerase IV, alpha subunit"/>
    <property type="match status" value="1"/>
</dbReference>
<dbReference type="InterPro" id="IPR013049">
    <property type="entry name" value="Spo11/TopoVI_A_N"/>
</dbReference>
<evidence type="ECO:0000259" key="11">
    <source>
        <dbReference type="Pfam" id="PF04406"/>
    </source>
</evidence>
<dbReference type="InterPro" id="IPR002815">
    <property type="entry name" value="Spo11/TopoVI_A"/>
</dbReference>
<comment type="catalytic activity">
    <reaction evidence="1 10">
        <text>ATP-dependent breakage, passage and rejoining of double-stranded DNA.</text>
        <dbReference type="EC" id="5.6.2.2"/>
    </reaction>
</comment>
<keyword evidence="6" id="KW-0460">Magnesium</keyword>
<keyword evidence="5" id="KW-0479">Metal-binding</keyword>
<dbReference type="GO" id="GO:0003918">
    <property type="term" value="F:DNA topoisomerase type II (double strand cut, ATP-hydrolyzing) activity"/>
    <property type="evidence" value="ECO:0007669"/>
    <property type="project" value="UniProtKB-UniRule"/>
</dbReference>
<dbReference type="EC" id="5.6.2.2" evidence="4"/>
<evidence type="ECO:0000256" key="4">
    <source>
        <dbReference type="ARBA" id="ARBA00012895"/>
    </source>
</evidence>
<comment type="cofactor">
    <cofactor evidence="2">
        <name>Mg(2+)</name>
        <dbReference type="ChEBI" id="CHEBI:18420"/>
    </cofactor>
</comment>
<comment type="caution">
    <text evidence="13">The sequence shown here is derived from an EMBL/GenBank/DDBJ whole genome shotgun (WGS) entry which is preliminary data.</text>
</comment>
<feature type="domain" description="Topoisomerase 6 subunit A/Spo11 TOPRIM" evidence="12">
    <location>
        <begin position="129"/>
        <end position="244"/>
    </location>
</feature>
<dbReference type="GO" id="GO:0046872">
    <property type="term" value="F:metal ion binding"/>
    <property type="evidence" value="ECO:0007669"/>
    <property type="project" value="UniProtKB-KW"/>
</dbReference>
<evidence type="ECO:0000256" key="2">
    <source>
        <dbReference type="ARBA" id="ARBA00001946"/>
    </source>
</evidence>
<reference evidence="13 14" key="1">
    <citation type="journal article" date="2017" name="Environ. Microbiol.">
        <title>Decay of the glycolytic pathway and adaptation to intranuclear parasitism within Enterocytozoonidae microsporidia.</title>
        <authorList>
            <person name="Wiredu Boakye D."/>
            <person name="Jaroenlak P."/>
            <person name="Prachumwat A."/>
            <person name="Williams T.A."/>
            <person name="Bateman K.S."/>
            <person name="Itsathitphaisarn O."/>
            <person name="Sritunyalucksana K."/>
            <person name="Paszkiewicz K.H."/>
            <person name="Moore K.A."/>
            <person name="Stentiford G.D."/>
            <person name="Williams B.A."/>
        </authorList>
    </citation>
    <scope>NUCLEOTIDE SEQUENCE [LARGE SCALE GENOMIC DNA]</scope>
    <source>
        <strain evidence="14">canceri</strain>
    </source>
</reference>
<dbReference type="Proteomes" id="UP000192501">
    <property type="component" value="Unassembled WGS sequence"/>
</dbReference>
<comment type="similarity">
    <text evidence="3 10">Belongs to the TOP6A family.</text>
</comment>
<evidence type="ECO:0000256" key="1">
    <source>
        <dbReference type="ARBA" id="ARBA00000185"/>
    </source>
</evidence>
<evidence type="ECO:0000256" key="10">
    <source>
        <dbReference type="PROSITE-ProRule" id="PRU01385"/>
    </source>
</evidence>
<keyword evidence="9 10" id="KW-0413">Isomerase</keyword>
<dbReference type="InterPro" id="IPR034136">
    <property type="entry name" value="TOPRIM_Topo6A/Spo11"/>
</dbReference>
<dbReference type="GO" id="GO:0000228">
    <property type="term" value="C:nuclear chromosome"/>
    <property type="evidence" value="ECO:0007669"/>
    <property type="project" value="TreeGrafter"/>
</dbReference>
<dbReference type="GO" id="GO:0007131">
    <property type="term" value="P:reciprocal meiotic recombination"/>
    <property type="evidence" value="ECO:0007669"/>
    <property type="project" value="TreeGrafter"/>
</dbReference>
<dbReference type="AlphaFoldDB" id="A0A1X0QFC0"/>
<dbReference type="VEuPathDB" id="MicrosporidiaDB:A0H76_2436"/>
<dbReference type="InterPro" id="IPR036388">
    <property type="entry name" value="WH-like_DNA-bd_sf"/>
</dbReference>
<evidence type="ECO:0000256" key="6">
    <source>
        <dbReference type="ARBA" id="ARBA00022842"/>
    </source>
</evidence>
<dbReference type="GO" id="GO:0000706">
    <property type="term" value="P:meiotic DNA double-strand break processing"/>
    <property type="evidence" value="ECO:0007669"/>
    <property type="project" value="TreeGrafter"/>
</dbReference>
<feature type="domain" description="Spo11/DNA topoisomerase VI subunit A N-terminal" evidence="11">
    <location>
        <begin position="26"/>
        <end position="83"/>
    </location>
</feature>
<dbReference type="PROSITE" id="PS52041">
    <property type="entry name" value="TOPO_IIB"/>
    <property type="match status" value="1"/>
</dbReference>
<dbReference type="Gene3D" id="3.40.1360.10">
    <property type="match status" value="1"/>
</dbReference>
<evidence type="ECO:0000256" key="3">
    <source>
        <dbReference type="ARBA" id="ARBA00006559"/>
    </source>
</evidence>
<dbReference type="GO" id="GO:0003677">
    <property type="term" value="F:DNA binding"/>
    <property type="evidence" value="ECO:0007669"/>
    <property type="project" value="UniProtKB-UniRule"/>
</dbReference>
<evidence type="ECO:0000313" key="13">
    <source>
        <dbReference type="EMBL" id="ORD98469.1"/>
    </source>
</evidence>
<feature type="active site" description="O-(5'-phospho-DNA)-tyrosine intermediate" evidence="10">
    <location>
        <position position="51"/>
    </location>
</feature>
<keyword evidence="8 10" id="KW-0238">DNA-binding</keyword>
<dbReference type="PANTHER" id="PTHR10848:SF0">
    <property type="entry name" value="MEIOTIC RECOMBINATION PROTEIN SPO11"/>
    <property type="match status" value="1"/>
</dbReference>
<dbReference type="PRINTS" id="PR01550">
    <property type="entry name" value="TOP6AFAMILY"/>
</dbReference>
<dbReference type="Pfam" id="PF04406">
    <property type="entry name" value="TP6A_N"/>
    <property type="match status" value="1"/>
</dbReference>
<name>A0A1X0QFC0_9MICR</name>
<evidence type="ECO:0000313" key="14">
    <source>
        <dbReference type="Proteomes" id="UP000192501"/>
    </source>
</evidence>
<dbReference type="GO" id="GO:0005524">
    <property type="term" value="F:ATP binding"/>
    <property type="evidence" value="ECO:0007669"/>
    <property type="project" value="InterPro"/>
</dbReference>
<sequence>MVSYISLIKVEFKKVLSGPINKFSLKTLTFLYIVHQNLKKDIFIKKRAIYYANVNVFETQKSVNYLVKKYIEKFNYREEDLKIRPGLKGIFKGLISLQYRDSAEYIELNEGLIPDMLFIRDIKLEYKKVLIIEKEAIIDTTGCNGRLLVSGKGFPCRNTLSFLKFITCKYKHIILESLTDLDPHGLLIHLKYIEEIPKITRIGLSCEDLLKNGVDKHQCIPLTENDKNILKKLIKDNFVKEEAKFIEGFGYKFELNQNLL</sequence>
<evidence type="ECO:0000256" key="9">
    <source>
        <dbReference type="ARBA" id="ARBA00023235"/>
    </source>
</evidence>
<dbReference type="EMBL" id="LTAI01000655">
    <property type="protein sequence ID" value="ORD98469.1"/>
    <property type="molecule type" value="Genomic_DNA"/>
</dbReference>
<dbReference type="GO" id="GO:0042138">
    <property type="term" value="P:meiotic DNA double-strand break formation"/>
    <property type="evidence" value="ECO:0007669"/>
    <property type="project" value="TreeGrafter"/>
</dbReference>
<protein>
    <recommendedName>
        <fullName evidence="4">DNA topoisomerase (ATP-hydrolyzing)</fullName>
        <ecNumber evidence="4">5.6.2.2</ecNumber>
    </recommendedName>
</protein>
<evidence type="ECO:0000256" key="8">
    <source>
        <dbReference type="ARBA" id="ARBA00023125"/>
    </source>
</evidence>
<proteinExistence type="inferred from homology"/>
<dbReference type="VEuPathDB" id="MicrosporidiaDB:HERIO_1177"/>
<dbReference type="Gene3D" id="1.10.10.10">
    <property type="entry name" value="Winged helix-like DNA-binding domain superfamily/Winged helix DNA-binding domain"/>
    <property type="match status" value="1"/>
</dbReference>
<dbReference type="PANTHER" id="PTHR10848">
    <property type="entry name" value="MEIOTIC RECOMBINATION PROTEIN SPO11"/>
    <property type="match status" value="1"/>
</dbReference>
<evidence type="ECO:0000256" key="5">
    <source>
        <dbReference type="ARBA" id="ARBA00022723"/>
    </source>
</evidence>
<dbReference type="Pfam" id="PF21180">
    <property type="entry name" value="TOP6A-Spo11_Toprim"/>
    <property type="match status" value="1"/>
</dbReference>
<keyword evidence="7 10" id="KW-0799">Topoisomerase</keyword>